<accession>A0ABV0IJW0</accession>
<dbReference type="InterPro" id="IPR016181">
    <property type="entry name" value="Acyl_CoA_acyltransferase"/>
</dbReference>
<proteinExistence type="predicted"/>
<evidence type="ECO:0000313" key="1">
    <source>
        <dbReference type="EMBL" id="MEO9248452.1"/>
    </source>
</evidence>
<dbReference type="SUPFAM" id="SSF55729">
    <property type="entry name" value="Acyl-CoA N-acyltransferases (Nat)"/>
    <property type="match status" value="1"/>
</dbReference>
<keyword evidence="2" id="KW-1185">Reference proteome</keyword>
<dbReference type="EMBL" id="JBDXMX010000005">
    <property type="protein sequence ID" value="MEO9248452.1"/>
    <property type="molecule type" value="Genomic_DNA"/>
</dbReference>
<comment type="caution">
    <text evidence="1">The sequence shown here is derived from an EMBL/GenBank/DDBJ whole genome shotgun (WGS) entry which is preliminary data.</text>
</comment>
<evidence type="ECO:0000313" key="2">
    <source>
        <dbReference type="Proteomes" id="UP001484097"/>
    </source>
</evidence>
<keyword evidence="1" id="KW-0808">Transferase</keyword>
<dbReference type="Proteomes" id="UP001484097">
    <property type="component" value="Unassembled WGS sequence"/>
</dbReference>
<sequence>MSDAVTGRDALRPAEFEVPGEGSLVDWWPLFGLRLESGGLELRTVRDGDLPAHLAALNEGIHGAVGTNPFGPNRWSSAPAEDIARNAMHDIWRNRAETDRDRWTIQLGIWDHAAADHGWRSAGRRARAMALVLAFDHLGAAHATTECAAWNHGSRRVTESLGYEPQGSSVQDWGGEAVEVLGYRLGPEQFVRPAEDVTVTGAAAVRRQLGIDGR</sequence>
<organism evidence="1 2">
    <name type="scientific">Citricoccus nitrophenolicus</name>
    <dbReference type="NCBI Taxonomy" id="863575"/>
    <lineage>
        <taxon>Bacteria</taxon>
        <taxon>Bacillati</taxon>
        <taxon>Actinomycetota</taxon>
        <taxon>Actinomycetes</taxon>
        <taxon>Micrococcales</taxon>
        <taxon>Micrococcaceae</taxon>
        <taxon>Citricoccus</taxon>
    </lineage>
</organism>
<name>A0ABV0IJW0_9MICC</name>
<dbReference type="Gene3D" id="3.40.630.30">
    <property type="match status" value="1"/>
</dbReference>
<dbReference type="GO" id="GO:0016740">
    <property type="term" value="F:transferase activity"/>
    <property type="evidence" value="ECO:0007669"/>
    <property type="project" value="UniProtKB-KW"/>
</dbReference>
<protein>
    <submittedName>
        <fullName evidence="1">GNAT family protein</fullName>
        <ecNumber evidence="1">2.-.-.-</ecNumber>
    </submittedName>
</protein>
<dbReference type="EC" id="2.-.-.-" evidence="1"/>
<gene>
    <name evidence="1" type="ORF">ABDK96_12245</name>
</gene>
<dbReference type="RefSeq" id="WP_347921059.1">
    <property type="nucleotide sequence ID" value="NZ_JBDXMX010000005.1"/>
</dbReference>
<reference evidence="1 2" key="1">
    <citation type="submission" date="2024-05" db="EMBL/GenBank/DDBJ databases">
        <authorList>
            <person name="Yi C."/>
        </authorList>
    </citation>
    <scope>NUCLEOTIDE SEQUENCE [LARGE SCALE GENOMIC DNA]</scope>
    <source>
        <strain evidence="1 2">XS13</strain>
    </source>
</reference>